<keyword evidence="2" id="KW-0326">Glycosidase</keyword>
<dbReference type="PANTHER" id="PTHR12631">
    <property type="entry name" value="ALPHA-L-IDURONIDASE"/>
    <property type="match status" value="1"/>
</dbReference>
<dbReference type="SUPFAM" id="SSF51445">
    <property type="entry name" value="(Trans)glycosidases"/>
    <property type="match status" value="1"/>
</dbReference>
<dbReference type="PANTHER" id="PTHR12631:SF10">
    <property type="entry name" value="BETA-XYLOSIDASE-LIKE PROTEIN-RELATED"/>
    <property type="match status" value="1"/>
</dbReference>
<dbReference type="NCBIfam" id="TIGR02276">
    <property type="entry name" value="beta_rpt_yvtn"/>
    <property type="match status" value="1"/>
</dbReference>
<evidence type="ECO:0000313" key="7">
    <source>
        <dbReference type="EMBL" id="SEH70387.1"/>
    </source>
</evidence>
<evidence type="ECO:0000256" key="1">
    <source>
        <dbReference type="ARBA" id="ARBA00022801"/>
    </source>
</evidence>
<dbReference type="InterPro" id="IPR051923">
    <property type="entry name" value="Glycosyl_Hydrolase_39"/>
</dbReference>
<dbReference type="STRING" id="370526.SAMN04489835_3061"/>
<dbReference type="RefSeq" id="WP_157897702.1">
    <property type="nucleotide sequence ID" value="NZ_LT629971.1"/>
</dbReference>
<dbReference type="Gene3D" id="3.20.20.80">
    <property type="entry name" value="Glycosidases"/>
    <property type="match status" value="1"/>
</dbReference>
<dbReference type="Proteomes" id="UP000182915">
    <property type="component" value="Chromosome I"/>
</dbReference>
<evidence type="ECO:0000259" key="6">
    <source>
        <dbReference type="Pfam" id="PF17803"/>
    </source>
</evidence>
<feature type="domain" description="Glycoside hydrolase family 5" evidence="5">
    <location>
        <begin position="1088"/>
        <end position="1352"/>
    </location>
</feature>
<dbReference type="InterPro" id="IPR017853">
    <property type="entry name" value="GH"/>
</dbReference>
<feature type="domain" description="RapA2 cadherin-like" evidence="6">
    <location>
        <begin position="869"/>
        <end position="933"/>
    </location>
</feature>
<dbReference type="EMBL" id="LT629971">
    <property type="protein sequence ID" value="SEH70387.1"/>
    <property type="molecule type" value="Genomic_DNA"/>
</dbReference>
<feature type="compositionally biased region" description="Low complexity" evidence="3">
    <location>
        <begin position="63"/>
        <end position="77"/>
    </location>
</feature>
<name>A0A1H6KB65_MYCRU</name>
<proteinExistence type="predicted"/>
<protein>
    <submittedName>
        <fullName evidence="7">VCBS repeat-containing protein/40-residue YVTN family beta-propeller repeat-containing protein</fullName>
    </submittedName>
</protein>
<evidence type="ECO:0000259" key="5">
    <source>
        <dbReference type="Pfam" id="PF00150"/>
    </source>
</evidence>
<dbReference type="GO" id="GO:0004553">
    <property type="term" value="F:hydrolase activity, hydrolyzing O-glycosyl compounds"/>
    <property type="evidence" value="ECO:0007669"/>
    <property type="project" value="InterPro"/>
</dbReference>
<dbReference type="Pfam" id="PF17963">
    <property type="entry name" value="Big_9"/>
    <property type="match status" value="1"/>
</dbReference>
<dbReference type="InterPro" id="IPR011044">
    <property type="entry name" value="Quino_amine_DH_bsu"/>
</dbReference>
<dbReference type="SMART" id="SM00564">
    <property type="entry name" value="PQQ"/>
    <property type="match status" value="3"/>
</dbReference>
<feature type="region of interest" description="Disordered" evidence="3">
    <location>
        <begin position="33"/>
        <end position="115"/>
    </location>
</feature>
<dbReference type="GO" id="GO:0000272">
    <property type="term" value="P:polysaccharide catabolic process"/>
    <property type="evidence" value="ECO:0007669"/>
    <property type="project" value="InterPro"/>
</dbReference>
<feature type="chain" id="PRO_5009298220" evidence="4">
    <location>
        <begin position="33"/>
        <end position="1408"/>
    </location>
</feature>
<dbReference type="CDD" id="cd11304">
    <property type="entry name" value="Cadherin_repeat"/>
    <property type="match status" value="1"/>
</dbReference>
<dbReference type="Gene3D" id="2.130.10.10">
    <property type="entry name" value="YVTN repeat-like/Quinoprotein amine dehydrogenase"/>
    <property type="match status" value="2"/>
</dbReference>
<feature type="region of interest" description="Disordered" evidence="3">
    <location>
        <begin position="127"/>
        <end position="202"/>
    </location>
</feature>
<dbReference type="InterPro" id="IPR015943">
    <property type="entry name" value="WD40/YVTN_repeat-like_dom_sf"/>
</dbReference>
<evidence type="ECO:0000256" key="3">
    <source>
        <dbReference type="SAM" id="MobiDB-lite"/>
    </source>
</evidence>
<evidence type="ECO:0000256" key="4">
    <source>
        <dbReference type="SAM" id="SignalP"/>
    </source>
</evidence>
<dbReference type="Pfam" id="PF00150">
    <property type="entry name" value="Cellulase"/>
    <property type="match status" value="1"/>
</dbReference>
<dbReference type="SUPFAM" id="SSF50969">
    <property type="entry name" value="YVTN repeat-like/Quinoprotein amine dehydrogenase"/>
    <property type="match status" value="1"/>
</dbReference>
<evidence type="ECO:0000256" key="2">
    <source>
        <dbReference type="ARBA" id="ARBA00023295"/>
    </source>
</evidence>
<dbReference type="InterPro" id="IPR011964">
    <property type="entry name" value="YVTN_b-propeller_repeat"/>
</dbReference>
<keyword evidence="8" id="KW-1185">Reference proteome</keyword>
<feature type="compositionally biased region" description="Basic and acidic residues" evidence="3">
    <location>
        <begin position="134"/>
        <end position="143"/>
    </location>
</feature>
<dbReference type="InterPro" id="IPR040853">
    <property type="entry name" value="RapA2_cadherin-like"/>
</dbReference>
<dbReference type="Pfam" id="PF17803">
    <property type="entry name" value="Cadherin_4"/>
    <property type="match status" value="1"/>
</dbReference>
<dbReference type="NCBIfam" id="TIGR01965">
    <property type="entry name" value="VCBS_repeat"/>
    <property type="match status" value="3"/>
</dbReference>
<dbReference type="OrthoDB" id="4653451at2"/>
<feature type="compositionally biased region" description="Low complexity" evidence="3">
    <location>
        <begin position="33"/>
        <end position="47"/>
    </location>
</feature>
<sequence length="1408" mass="142673">MGYSNYVGRVGALAVALGVGFAVASPAGIAWADTETTATESESPTDSQAADAPNADGPASENSAPTGTPTSDDTAPSDQDDDPTSPTSQTVEVAPGVTVSSSGGANTSTHGGTADDVENAEVLPEVAAPAQADKGSDTSDRTEPATSTTPASHVSAHTVQASTAPAAETVVEPGPASVVITDSADTGDTAAQPSTTSAPAEPPTFADAVVKAFVTPLVSRILAAFPGDPATNPLGWLLLAAARRELDATVEPTAARTAAMLTTSVSDSAAPTVGVTLDAPLPATGAVTGQIVTDGFAGGSLSYTVTGAPAAGKLVFDAATAKFTYTPTTSQRLDAATTAAADTVAMTITVTDGTTSVATVVDIPVAAYPISKTTDLGAVDNAHSIAVAGNYAYVTNKAAGTVTVIDTTTNAVVRTYAVGASPDGVAVKHDGSRLYVSSSEGNTVKIINTANGKVVKTFKVTAPSAITVNASASTLYATSLTGGTVTKINLKWFSSSTVKLPAGSRPTDVVVGPDDRIYVVSRNADGVGSIAVLGASSKAATAVLELPDGTGSLALGADGKRLYVTAADGKVHVIDTATTSIVASHSVSGVPAAVTVSKDGSTLLVTDSAGVVSALDAATGALLGTVSTRPSLAEMSLPSRTVASLDGTKLYVTDPGSGRIYAVALPPINSAPEAGAPQLGAPVTKTGAVSGHVGAVDPDGDPLKYGLASGPARGKVTVKADGTFTYTPTAQARHAASAVGAGALTTDSFTVTVADGRGATSLATVTVDISPTNAVPVVKVSVGKPNSTTGAIAGSVTASDGDKDARTYTATVPPAKGTLVLDAVTGKFTYTPTAAARHDAAKLGAPATAKADTFTVKVDDGHGGVVEKTVSVTITPVNAKPAAPTVNSSLDETTGEVVGTVKFTDGDADKLTYTATAGKKGVFSIDANGNFTYAPTAAARQAAGAAGAKAAAKVDTVTVTVTDGYGGTATVTLNLTVTPALAQSGNGYEASNPTAAIGTVIGKVTAVPAADGPTFVLGTGPTKGLVKVDAATGSFTYVPNVDARYAAAKTAGVDTDTFTVNVTDALGLKTTVTVRVEIAPPLASNMDQRATTIAVTAQEMYFYNQADTDRALDLLKEAGVTNIRILVPWMSVEFLDDVWTWGAVDRMVNGAAARNIEVLAVLNSPPVWASVKDVPLLSGRPAKVEEFAEYAGKVAARYAGKISAYEIWNEPNYWGFWAPGPNPAQYAELLKAAYPVIKAADPSAVVLAGSVASVIDFLNITMSPVRFIKEMYAAGAAGYFDAIAFHPYLYGMQFSKGGSTVNAPLWQAKEIYKLMVANGDGNKKIWATEYGQPSHLVSEDSQAAYIADFLRSWRNQSWAGPAFIQTIKDNDEADPNAANMGLFRKDWTPKAAWSTLLELIEENARLLT</sequence>
<dbReference type="Gene3D" id="2.60.40.10">
    <property type="entry name" value="Immunoglobulins"/>
    <property type="match status" value="2"/>
</dbReference>
<accession>A0A1H6KB65</accession>
<gene>
    <name evidence="7" type="ORF">SAMN04489835_3061</name>
</gene>
<keyword evidence="4" id="KW-0732">Signal</keyword>
<dbReference type="InterPro" id="IPR013783">
    <property type="entry name" value="Ig-like_fold"/>
</dbReference>
<feature type="compositionally biased region" description="Polar residues" evidence="3">
    <location>
        <begin position="144"/>
        <end position="163"/>
    </location>
</feature>
<feature type="signal peptide" evidence="4">
    <location>
        <begin position="1"/>
        <end position="32"/>
    </location>
</feature>
<dbReference type="InterPro" id="IPR001547">
    <property type="entry name" value="Glyco_hydro_5"/>
</dbReference>
<organism evidence="7 8">
    <name type="scientific">Mycolicibacterium rutilum</name>
    <name type="common">Mycobacterium rutilum</name>
    <dbReference type="NCBI Taxonomy" id="370526"/>
    <lineage>
        <taxon>Bacteria</taxon>
        <taxon>Bacillati</taxon>
        <taxon>Actinomycetota</taxon>
        <taxon>Actinomycetes</taxon>
        <taxon>Mycobacteriales</taxon>
        <taxon>Mycobacteriaceae</taxon>
        <taxon>Mycolicibacterium</taxon>
    </lineage>
</organism>
<feature type="compositionally biased region" description="Polar residues" evidence="3">
    <location>
        <begin position="98"/>
        <end position="111"/>
    </location>
</feature>
<evidence type="ECO:0000313" key="8">
    <source>
        <dbReference type="Proteomes" id="UP000182915"/>
    </source>
</evidence>
<feature type="compositionally biased region" description="Low complexity" evidence="3">
    <location>
        <begin position="189"/>
        <end position="199"/>
    </location>
</feature>
<keyword evidence="1" id="KW-0378">Hydrolase</keyword>
<reference evidence="8" key="1">
    <citation type="submission" date="2016-10" db="EMBL/GenBank/DDBJ databases">
        <authorList>
            <person name="Varghese N."/>
            <person name="Submissions S."/>
        </authorList>
    </citation>
    <scope>NUCLEOTIDE SEQUENCE [LARGE SCALE GENOMIC DNA]</scope>
    <source>
        <strain evidence="8">DSM 45405</strain>
    </source>
</reference>
<dbReference type="InterPro" id="IPR010221">
    <property type="entry name" value="VCBS_dom"/>
</dbReference>
<dbReference type="InterPro" id="IPR018391">
    <property type="entry name" value="PQQ_b-propeller_rpt"/>
</dbReference>